<protein>
    <submittedName>
        <fullName evidence="2">Uncharacterized protein</fullName>
    </submittedName>
</protein>
<name>A0AAE1CUI1_9GAST</name>
<reference evidence="2" key="1">
    <citation type="journal article" date="2023" name="G3 (Bethesda)">
        <title>A reference genome for the long-term kleptoplast-retaining sea slug Elysia crispata morphotype clarki.</title>
        <authorList>
            <person name="Eastman K.E."/>
            <person name="Pendleton A.L."/>
            <person name="Shaikh M.A."/>
            <person name="Suttiyut T."/>
            <person name="Ogas R."/>
            <person name="Tomko P."/>
            <person name="Gavelis G."/>
            <person name="Widhalm J.R."/>
            <person name="Wisecaver J.H."/>
        </authorList>
    </citation>
    <scope>NUCLEOTIDE SEQUENCE</scope>
    <source>
        <strain evidence="2">ECLA1</strain>
    </source>
</reference>
<dbReference type="AlphaFoldDB" id="A0AAE1CUI1"/>
<feature type="compositionally biased region" description="Basic residues" evidence="1">
    <location>
        <begin position="88"/>
        <end position="100"/>
    </location>
</feature>
<dbReference type="Proteomes" id="UP001283361">
    <property type="component" value="Unassembled WGS sequence"/>
</dbReference>
<organism evidence="2 3">
    <name type="scientific">Elysia crispata</name>
    <name type="common">lettuce slug</name>
    <dbReference type="NCBI Taxonomy" id="231223"/>
    <lineage>
        <taxon>Eukaryota</taxon>
        <taxon>Metazoa</taxon>
        <taxon>Spiralia</taxon>
        <taxon>Lophotrochozoa</taxon>
        <taxon>Mollusca</taxon>
        <taxon>Gastropoda</taxon>
        <taxon>Heterobranchia</taxon>
        <taxon>Euthyneura</taxon>
        <taxon>Panpulmonata</taxon>
        <taxon>Sacoglossa</taxon>
        <taxon>Placobranchoidea</taxon>
        <taxon>Plakobranchidae</taxon>
        <taxon>Elysia</taxon>
    </lineage>
</organism>
<feature type="region of interest" description="Disordered" evidence="1">
    <location>
        <begin position="1"/>
        <end position="24"/>
    </location>
</feature>
<evidence type="ECO:0000256" key="1">
    <source>
        <dbReference type="SAM" id="MobiDB-lite"/>
    </source>
</evidence>
<accession>A0AAE1CUI1</accession>
<dbReference type="EMBL" id="JAWDGP010006752">
    <property type="protein sequence ID" value="KAK3736016.1"/>
    <property type="molecule type" value="Genomic_DNA"/>
</dbReference>
<proteinExistence type="predicted"/>
<gene>
    <name evidence="2" type="ORF">RRG08_009085</name>
</gene>
<evidence type="ECO:0000313" key="2">
    <source>
        <dbReference type="EMBL" id="KAK3736016.1"/>
    </source>
</evidence>
<feature type="region of interest" description="Disordered" evidence="1">
    <location>
        <begin position="81"/>
        <end position="108"/>
    </location>
</feature>
<comment type="caution">
    <text evidence="2">The sequence shown here is derived from an EMBL/GenBank/DDBJ whole genome shotgun (WGS) entry which is preliminary data.</text>
</comment>
<keyword evidence="3" id="KW-1185">Reference proteome</keyword>
<evidence type="ECO:0000313" key="3">
    <source>
        <dbReference type="Proteomes" id="UP001283361"/>
    </source>
</evidence>
<sequence>MSRKQAKEPERPHETGQKPWEKVESDLFEHCPVLADNLMTTSPGAATKGWNLISLDFVYPKSLHRTEVYNTPQEISIASWKNEALPRGSHHPHQHLKKGASRGSRQNN</sequence>